<dbReference type="InterPro" id="IPR018741">
    <property type="entry name" value="DUF2288"/>
</dbReference>
<proteinExistence type="predicted"/>
<dbReference type="Proteomes" id="UP001500604">
    <property type="component" value="Unassembled WGS sequence"/>
</dbReference>
<organism evidence="1 2">
    <name type="scientific">Kistimonas scapharcae</name>
    <dbReference type="NCBI Taxonomy" id="1036133"/>
    <lineage>
        <taxon>Bacteria</taxon>
        <taxon>Pseudomonadati</taxon>
        <taxon>Pseudomonadota</taxon>
        <taxon>Gammaproteobacteria</taxon>
        <taxon>Oceanospirillales</taxon>
        <taxon>Endozoicomonadaceae</taxon>
        <taxon>Kistimonas</taxon>
    </lineage>
</organism>
<evidence type="ECO:0000313" key="1">
    <source>
        <dbReference type="EMBL" id="GAA4650500.1"/>
    </source>
</evidence>
<reference evidence="2" key="1">
    <citation type="journal article" date="2019" name="Int. J. Syst. Evol. Microbiol.">
        <title>The Global Catalogue of Microorganisms (GCM) 10K type strain sequencing project: providing services to taxonomists for standard genome sequencing and annotation.</title>
        <authorList>
            <consortium name="The Broad Institute Genomics Platform"/>
            <consortium name="The Broad Institute Genome Sequencing Center for Infectious Disease"/>
            <person name="Wu L."/>
            <person name="Ma J."/>
        </authorList>
    </citation>
    <scope>NUCLEOTIDE SEQUENCE [LARGE SCALE GENOMIC DNA]</scope>
    <source>
        <strain evidence="2">JCM 17805</strain>
    </source>
</reference>
<sequence length="108" mass="12203">MQQETHSDIDPKIVINQETAKIPWHDLQRFFASGKTLHVHHGLDLVDVALAMHQDDKAAIQRWMNDGLLGDVNDDDARHWYEQNTTVWAVVIAPWVLVQPVSGGSIAQ</sequence>
<dbReference type="EMBL" id="BAABFL010000400">
    <property type="protein sequence ID" value="GAA4650500.1"/>
    <property type="molecule type" value="Genomic_DNA"/>
</dbReference>
<protein>
    <submittedName>
        <fullName evidence="1">DUF2288 family protein</fullName>
    </submittedName>
</protein>
<name>A0ABP8V5D8_9GAMM</name>
<dbReference type="RefSeq" id="WP_345196690.1">
    <property type="nucleotide sequence ID" value="NZ_BAABFL010000400.1"/>
</dbReference>
<evidence type="ECO:0000313" key="2">
    <source>
        <dbReference type="Proteomes" id="UP001500604"/>
    </source>
</evidence>
<accession>A0ABP8V5D8</accession>
<gene>
    <name evidence="1" type="ORF">GCM10023116_27830</name>
</gene>
<keyword evidence="2" id="KW-1185">Reference proteome</keyword>
<comment type="caution">
    <text evidence="1">The sequence shown here is derived from an EMBL/GenBank/DDBJ whole genome shotgun (WGS) entry which is preliminary data.</text>
</comment>
<dbReference type="Pfam" id="PF10052">
    <property type="entry name" value="DUF2288"/>
    <property type="match status" value="1"/>
</dbReference>